<evidence type="ECO:0000256" key="2">
    <source>
        <dbReference type="SAM" id="Phobius"/>
    </source>
</evidence>
<dbReference type="AlphaFoldDB" id="W4H0D2"/>
<keyword evidence="3" id="KW-0732">Signal</keyword>
<keyword evidence="2" id="KW-0812">Transmembrane</keyword>
<dbReference type="VEuPathDB" id="FungiDB:H257_03196"/>
<reference evidence="4" key="1">
    <citation type="submission" date="2013-12" db="EMBL/GenBank/DDBJ databases">
        <title>The Genome Sequence of Aphanomyces astaci APO3.</title>
        <authorList>
            <consortium name="The Broad Institute Genomics Platform"/>
            <person name="Russ C."/>
            <person name="Tyler B."/>
            <person name="van West P."/>
            <person name="Dieguez-Uribeondo J."/>
            <person name="Young S.K."/>
            <person name="Zeng Q."/>
            <person name="Gargeya S."/>
            <person name="Fitzgerald M."/>
            <person name="Abouelleil A."/>
            <person name="Alvarado L."/>
            <person name="Chapman S.B."/>
            <person name="Gainer-Dewar J."/>
            <person name="Goldberg J."/>
            <person name="Griggs A."/>
            <person name="Gujja S."/>
            <person name="Hansen M."/>
            <person name="Howarth C."/>
            <person name="Imamovic A."/>
            <person name="Ireland A."/>
            <person name="Larimer J."/>
            <person name="McCowan C."/>
            <person name="Murphy C."/>
            <person name="Pearson M."/>
            <person name="Poon T.W."/>
            <person name="Priest M."/>
            <person name="Roberts A."/>
            <person name="Saif S."/>
            <person name="Shea T."/>
            <person name="Sykes S."/>
            <person name="Wortman J."/>
            <person name="Nusbaum C."/>
            <person name="Birren B."/>
        </authorList>
    </citation>
    <scope>NUCLEOTIDE SEQUENCE [LARGE SCALE GENOMIC DNA]</scope>
    <source>
        <strain evidence="4">APO3</strain>
    </source>
</reference>
<feature type="signal peptide" evidence="3">
    <location>
        <begin position="1"/>
        <end position="22"/>
    </location>
</feature>
<dbReference type="EMBL" id="KI913118">
    <property type="protein sequence ID" value="ETV85460.1"/>
    <property type="molecule type" value="Genomic_DNA"/>
</dbReference>
<feature type="transmembrane region" description="Helical" evidence="2">
    <location>
        <begin position="135"/>
        <end position="158"/>
    </location>
</feature>
<dbReference type="RefSeq" id="XP_009825478.1">
    <property type="nucleotide sequence ID" value="XM_009827176.1"/>
</dbReference>
<keyword evidence="2" id="KW-0472">Membrane</keyword>
<gene>
    <name evidence="4" type="ORF">H257_03196</name>
</gene>
<sequence>MLRRRWRWVMCLVALLVTCTSCAESDEGPVHVEAHEYTFPERHHASPPPPDMDIEIHSTDISGNMLRDKIVRPTESQASSSAVETHVAHETSASISAPNKPAHVHFVPVSSTSLGLVDIPDAIVLTPDQVRSASLVVQAILLGGVIAAAVVGSITYVVRSRRALDESIERVHRLVDVAAIRRAIDTSTTAEFHAAATLRLRVLTFRSNVDAVVADSTQKDFDADRWVVVNRATKAVEPTDVAALLARLSVAIDEGDDLLRELAAQDCPAFKSIQEAIASHVKTLRVRHDHISELKATILDKLHQAIRSSSSQRNGLQLDDWTRLKELWVALGLPQADVVAPHGWYQTILRDLEAKDAMLRQLAELKQAVMLPLLSTWAANKDDDEVVVAVDTPSVALRNMNMLLKEAKANQWSHPEFDQLERFVLHTHSQTQQQHTMVLASSVAPLSPPAMLRTCGHHRGGARDDGTSGEDIGRDLAMHDERMKLDFMIHREKLYFDKINTDRILQQQLDIHMKTLEESQRQFHLQARDNREREERMYQRKLDDATKKLERKQAEKRQLVADQAAKDAATATAKFLALRVHAEWKLVKRVLGINVVVVALVAALVCWDAVTSRELLSSTCDVRTSYWTPTHLSNWVSNHVRRQGWAGDGIGVGVCVHLFVLEPVVVGREHSCGHRAIHFSGVVATCIVATAACAVARNVQLYSGVFAGTRYTTLVECATHQLEARRRVHWLPRRVVGGGARGGDVDSVRCARRVLPCCCGVVCRAHIEFVRIINTLPYVS</sequence>
<keyword evidence="1" id="KW-0175">Coiled coil</keyword>
<evidence type="ECO:0000256" key="3">
    <source>
        <dbReference type="SAM" id="SignalP"/>
    </source>
</evidence>
<organism evidence="4">
    <name type="scientific">Aphanomyces astaci</name>
    <name type="common">Crayfish plague agent</name>
    <dbReference type="NCBI Taxonomy" id="112090"/>
    <lineage>
        <taxon>Eukaryota</taxon>
        <taxon>Sar</taxon>
        <taxon>Stramenopiles</taxon>
        <taxon>Oomycota</taxon>
        <taxon>Saprolegniomycetes</taxon>
        <taxon>Saprolegniales</taxon>
        <taxon>Verrucalvaceae</taxon>
        <taxon>Aphanomyces</taxon>
    </lineage>
</organism>
<dbReference type="GeneID" id="20805192"/>
<dbReference type="OrthoDB" id="74611at2759"/>
<proteinExistence type="predicted"/>
<feature type="chain" id="PRO_5004841425" description="Transmembrane protein" evidence="3">
    <location>
        <begin position="23"/>
        <end position="780"/>
    </location>
</feature>
<feature type="coiled-coil region" evidence="1">
    <location>
        <begin position="528"/>
        <end position="562"/>
    </location>
</feature>
<keyword evidence="2" id="KW-1133">Transmembrane helix</keyword>
<evidence type="ECO:0000313" key="4">
    <source>
        <dbReference type="EMBL" id="ETV85460.1"/>
    </source>
</evidence>
<feature type="non-terminal residue" evidence="4">
    <location>
        <position position="780"/>
    </location>
</feature>
<evidence type="ECO:0008006" key="5">
    <source>
        <dbReference type="Google" id="ProtNLM"/>
    </source>
</evidence>
<name>W4H0D2_APHAT</name>
<evidence type="ECO:0000256" key="1">
    <source>
        <dbReference type="SAM" id="Coils"/>
    </source>
</evidence>
<accession>W4H0D2</accession>
<protein>
    <recommendedName>
        <fullName evidence="5">Transmembrane protein</fullName>
    </recommendedName>
</protein>